<gene>
    <name evidence="1" type="ORF">CRT60_34275</name>
</gene>
<name>A0A2B8BBR0_9PROT</name>
<accession>A0A2B8BBR0</accession>
<dbReference type="EMBL" id="PDKW01000043">
    <property type="protein sequence ID" value="PGH54802.1"/>
    <property type="molecule type" value="Genomic_DNA"/>
</dbReference>
<dbReference type="AlphaFoldDB" id="A0A2B8BBR0"/>
<dbReference type="Proteomes" id="UP000225379">
    <property type="component" value="Unassembled WGS sequence"/>
</dbReference>
<reference evidence="2" key="1">
    <citation type="submission" date="2017-10" db="EMBL/GenBank/DDBJ databases">
        <authorList>
            <person name="Kravchenko I.K."/>
            <person name="Grouzdev D.S."/>
        </authorList>
    </citation>
    <scope>NUCLEOTIDE SEQUENCE [LARGE SCALE GENOMIC DNA]</scope>
    <source>
        <strain evidence="2">B2</strain>
    </source>
</reference>
<evidence type="ECO:0000313" key="1">
    <source>
        <dbReference type="EMBL" id="PGH54802.1"/>
    </source>
</evidence>
<proteinExistence type="predicted"/>
<sequence length="63" mass="6677">MSRTASEPPPGSLPGRRLATRAELFDPSRGYFDSAAIVVQPPETPELAEALDHALATWGATSI</sequence>
<protein>
    <submittedName>
        <fullName evidence="1">Uncharacterized protein</fullName>
    </submittedName>
</protein>
<evidence type="ECO:0000313" key="2">
    <source>
        <dbReference type="Proteomes" id="UP000225379"/>
    </source>
</evidence>
<comment type="caution">
    <text evidence="1">The sequence shown here is derived from an EMBL/GenBank/DDBJ whole genome shotgun (WGS) entry which is preliminary data.</text>
</comment>
<organism evidence="1 2">
    <name type="scientific">Azospirillum palustre</name>
    <dbReference type="NCBI Taxonomy" id="2044885"/>
    <lineage>
        <taxon>Bacteria</taxon>
        <taxon>Pseudomonadati</taxon>
        <taxon>Pseudomonadota</taxon>
        <taxon>Alphaproteobacteria</taxon>
        <taxon>Rhodospirillales</taxon>
        <taxon>Azospirillaceae</taxon>
        <taxon>Azospirillum</taxon>
    </lineage>
</organism>
<keyword evidence="2" id="KW-1185">Reference proteome</keyword>